<reference evidence="2" key="1">
    <citation type="submission" date="2021-11" db="EMBL/GenBank/DDBJ databases">
        <title>Genome sequence.</title>
        <authorList>
            <person name="Sun Q."/>
        </authorList>
    </citation>
    <scope>NUCLEOTIDE SEQUENCE</scope>
    <source>
        <strain evidence="2">JC732</strain>
    </source>
</reference>
<comment type="caution">
    <text evidence="2">The sequence shown here is derived from an EMBL/GenBank/DDBJ whole genome shotgun (WGS) entry which is preliminary data.</text>
</comment>
<evidence type="ECO:0000313" key="3">
    <source>
        <dbReference type="Proteomes" id="UP001139103"/>
    </source>
</evidence>
<dbReference type="PROSITE" id="PS51257">
    <property type="entry name" value="PROKAR_LIPOPROTEIN"/>
    <property type="match status" value="1"/>
</dbReference>
<keyword evidence="3" id="KW-1185">Reference proteome</keyword>
<sequence>MRVCNFAAVALMGAASMVGCSQPQGPPMADVSGVVAFDGKPLTGATIRFHSDNAGSAAFPLDEAGHFVSDFPIRAGAYQVAVDYPIGRMPGGPLSGDLAKVPKHYWAPNYSGLSASVAVTGTNDFAFDISSSSKAPAGFKPKSMPAPPPPAPPGIENK</sequence>
<organism evidence="2 3">
    <name type="scientific">Blastopirellula sediminis</name>
    <dbReference type="NCBI Taxonomy" id="2894196"/>
    <lineage>
        <taxon>Bacteria</taxon>
        <taxon>Pseudomonadati</taxon>
        <taxon>Planctomycetota</taxon>
        <taxon>Planctomycetia</taxon>
        <taxon>Pirellulales</taxon>
        <taxon>Pirellulaceae</taxon>
        <taxon>Blastopirellula</taxon>
    </lineage>
</organism>
<evidence type="ECO:0000313" key="2">
    <source>
        <dbReference type="EMBL" id="MCC9631084.1"/>
    </source>
</evidence>
<protein>
    <recommendedName>
        <fullName evidence="4">Carboxypeptidase regulatory-like domain-containing protein</fullName>
    </recommendedName>
</protein>
<proteinExistence type="predicted"/>
<dbReference type="EMBL" id="JAJKFT010000010">
    <property type="protein sequence ID" value="MCC9631084.1"/>
    <property type="molecule type" value="Genomic_DNA"/>
</dbReference>
<feature type="region of interest" description="Disordered" evidence="1">
    <location>
        <begin position="135"/>
        <end position="158"/>
    </location>
</feature>
<evidence type="ECO:0000256" key="1">
    <source>
        <dbReference type="SAM" id="MobiDB-lite"/>
    </source>
</evidence>
<dbReference type="RefSeq" id="WP_230222752.1">
    <property type="nucleotide sequence ID" value="NZ_JAJKFT010000010.1"/>
</dbReference>
<dbReference type="AlphaFoldDB" id="A0A9X1MT35"/>
<accession>A0A9X1MT35</accession>
<name>A0A9X1MT35_9BACT</name>
<gene>
    <name evidence="2" type="ORF">LOC68_22050</name>
</gene>
<feature type="compositionally biased region" description="Pro residues" evidence="1">
    <location>
        <begin position="144"/>
        <end position="158"/>
    </location>
</feature>
<dbReference type="Proteomes" id="UP001139103">
    <property type="component" value="Unassembled WGS sequence"/>
</dbReference>
<evidence type="ECO:0008006" key="4">
    <source>
        <dbReference type="Google" id="ProtNLM"/>
    </source>
</evidence>